<dbReference type="InterPro" id="IPR023410">
    <property type="entry name" value="14-3-3_domain"/>
</dbReference>
<dbReference type="PIRSF" id="PIRSF000868">
    <property type="entry name" value="14-3-3"/>
    <property type="match status" value="1"/>
</dbReference>
<dbReference type="AlphaFoldDB" id="A0A6B2LFF2"/>
<dbReference type="Gene3D" id="1.20.190.20">
    <property type="entry name" value="14-3-3 domain"/>
    <property type="match status" value="1"/>
</dbReference>
<comment type="similarity">
    <text evidence="1">Belongs to the 14-3-3 family.</text>
</comment>
<dbReference type="SUPFAM" id="SSF48445">
    <property type="entry name" value="14-3-3 protein"/>
    <property type="match status" value="1"/>
</dbReference>
<name>A0A6B2LFF2_9EUKA</name>
<dbReference type="PANTHER" id="PTHR18860">
    <property type="entry name" value="14-3-3 PROTEIN"/>
    <property type="match status" value="1"/>
</dbReference>
<dbReference type="SMART" id="SM00101">
    <property type="entry name" value="14_3_3"/>
    <property type="match status" value="1"/>
</dbReference>
<evidence type="ECO:0000313" key="3">
    <source>
        <dbReference type="EMBL" id="NDV35724.1"/>
    </source>
</evidence>
<dbReference type="InterPro" id="IPR000308">
    <property type="entry name" value="14-3-3"/>
</dbReference>
<reference evidence="3" key="1">
    <citation type="journal article" date="2020" name="J. Eukaryot. Microbiol.">
        <title>De novo Sequencing, Assembly and Annotation of the Transcriptome for the Free-Living Testate Amoeba Arcella intermedia.</title>
        <authorList>
            <person name="Ribeiro G.M."/>
            <person name="Porfirio-Sousa A.L."/>
            <person name="Maurer-Alcala X.X."/>
            <person name="Katz L.A."/>
            <person name="Lahr D.J.G."/>
        </authorList>
    </citation>
    <scope>NUCLEOTIDE SEQUENCE</scope>
</reference>
<dbReference type="EMBL" id="GIBP01006755">
    <property type="protein sequence ID" value="NDV35724.1"/>
    <property type="molecule type" value="Transcribed_RNA"/>
</dbReference>
<proteinExistence type="inferred from homology"/>
<dbReference type="PRINTS" id="PR00305">
    <property type="entry name" value="1433ZETA"/>
</dbReference>
<accession>A0A6B2LFF2</accession>
<evidence type="ECO:0000256" key="1">
    <source>
        <dbReference type="ARBA" id="ARBA00006141"/>
    </source>
</evidence>
<protein>
    <recommendedName>
        <fullName evidence="2">14-3-3 domain-containing protein</fullName>
    </recommendedName>
</protein>
<feature type="domain" description="14-3-3" evidence="2">
    <location>
        <begin position="5"/>
        <end position="244"/>
    </location>
</feature>
<evidence type="ECO:0000259" key="2">
    <source>
        <dbReference type="SMART" id="SM00101"/>
    </source>
</evidence>
<organism evidence="3">
    <name type="scientific">Arcella intermedia</name>
    <dbReference type="NCBI Taxonomy" id="1963864"/>
    <lineage>
        <taxon>Eukaryota</taxon>
        <taxon>Amoebozoa</taxon>
        <taxon>Tubulinea</taxon>
        <taxon>Elardia</taxon>
        <taxon>Arcellinida</taxon>
        <taxon>Sphaerothecina</taxon>
        <taxon>Arcellidae</taxon>
        <taxon>Arcella</taxon>
    </lineage>
</organism>
<dbReference type="CDD" id="cd08774">
    <property type="entry name" value="14-3-3"/>
    <property type="match status" value="1"/>
</dbReference>
<sequence length="247" mass="28507">MQQERDTRVFLLDLALLAEIDKDIMAAVESLVELHLDWDARERNFISIAFKSATATYGRSARASLYLQEAREQDPKKLALVKAFLGRIQAEVNSRFEFILRLLEVHLVPFSEGSESKVFFTKMQADYLCMHAKENWSSAEGRASLQAAHRAYQAARRLASALPPTHALRLGLALNYSVFLYENMNYRAQAIEVSKEAFDEAMVQLDTLDESSYKDATLIMQLLRDNRVLWFQEEIEEDKEEVEEERF</sequence>
<dbReference type="Pfam" id="PF00244">
    <property type="entry name" value="14-3-3"/>
    <property type="match status" value="1"/>
</dbReference>
<dbReference type="InterPro" id="IPR036815">
    <property type="entry name" value="14-3-3_dom_sf"/>
</dbReference>